<feature type="region of interest" description="Disordered" evidence="3">
    <location>
        <begin position="1"/>
        <end position="35"/>
    </location>
</feature>
<dbReference type="OrthoDB" id="425555at2759"/>
<dbReference type="PANTHER" id="PTHR16127">
    <property type="entry name" value="TAXILIN"/>
    <property type="match status" value="1"/>
</dbReference>
<dbReference type="AlphaFoldDB" id="A0A9P0MPI2"/>
<feature type="region of interest" description="Disordered" evidence="3">
    <location>
        <begin position="367"/>
        <end position="445"/>
    </location>
</feature>
<dbReference type="EMBL" id="OV725081">
    <property type="protein sequence ID" value="CAH1402503.1"/>
    <property type="molecule type" value="Genomic_DNA"/>
</dbReference>
<feature type="compositionally biased region" description="Basic and acidic residues" evidence="3">
    <location>
        <begin position="10"/>
        <end position="35"/>
    </location>
</feature>
<evidence type="ECO:0000313" key="4">
    <source>
        <dbReference type="EMBL" id="CAH1402503.1"/>
    </source>
</evidence>
<dbReference type="PANTHER" id="PTHR16127:SF13">
    <property type="entry name" value="GH01188P"/>
    <property type="match status" value="1"/>
</dbReference>
<dbReference type="Proteomes" id="UP001152798">
    <property type="component" value="Chromosome 5"/>
</dbReference>
<name>A0A9P0MPI2_NEZVI</name>
<feature type="compositionally biased region" description="Basic residues" evidence="3">
    <location>
        <begin position="645"/>
        <end position="654"/>
    </location>
</feature>
<feature type="coiled-coil region" evidence="2">
    <location>
        <begin position="60"/>
        <end position="129"/>
    </location>
</feature>
<accession>A0A9P0MPI2</accession>
<organism evidence="4 5">
    <name type="scientific">Nezara viridula</name>
    <name type="common">Southern green stink bug</name>
    <name type="synonym">Cimex viridulus</name>
    <dbReference type="NCBI Taxonomy" id="85310"/>
    <lineage>
        <taxon>Eukaryota</taxon>
        <taxon>Metazoa</taxon>
        <taxon>Ecdysozoa</taxon>
        <taxon>Arthropoda</taxon>
        <taxon>Hexapoda</taxon>
        <taxon>Insecta</taxon>
        <taxon>Pterygota</taxon>
        <taxon>Neoptera</taxon>
        <taxon>Paraneoptera</taxon>
        <taxon>Hemiptera</taxon>
        <taxon>Heteroptera</taxon>
        <taxon>Panheteroptera</taxon>
        <taxon>Pentatomomorpha</taxon>
        <taxon>Pentatomoidea</taxon>
        <taxon>Pentatomidae</taxon>
        <taxon>Pentatominae</taxon>
        <taxon>Nezara</taxon>
    </lineage>
</organism>
<feature type="compositionally biased region" description="Basic and acidic residues" evidence="3">
    <location>
        <begin position="387"/>
        <end position="397"/>
    </location>
</feature>
<feature type="compositionally biased region" description="Basic and acidic residues" evidence="3">
    <location>
        <begin position="460"/>
        <end position="469"/>
    </location>
</feature>
<keyword evidence="2" id="KW-0175">Coiled coil</keyword>
<proteinExistence type="inferred from homology"/>
<evidence type="ECO:0000256" key="2">
    <source>
        <dbReference type="SAM" id="Coils"/>
    </source>
</evidence>
<protein>
    <recommendedName>
        <fullName evidence="6">Alpha-taxilin</fullName>
    </recommendedName>
</protein>
<dbReference type="GO" id="GO:0019905">
    <property type="term" value="F:syntaxin binding"/>
    <property type="evidence" value="ECO:0007669"/>
    <property type="project" value="InterPro"/>
</dbReference>
<gene>
    <name evidence="4" type="ORF">NEZAVI_LOCUS11312</name>
</gene>
<evidence type="ECO:0000256" key="3">
    <source>
        <dbReference type="SAM" id="MobiDB-lite"/>
    </source>
</evidence>
<evidence type="ECO:0008006" key="6">
    <source>
        <dbReference type="Google" id="ProtNLM"/>
    </source>
</evidence>
<sequence>MNKTALMESQTKEKAAEKAMKRIREEKTRRKDDKSVDHVLKALDSLGTTEEKLGAMCQKYAEMFNDHRLLQNAVKQAEKKNTVLQKEKEQLQAEHSKAILTRSRLENLCRELQRQNKAVKEECMLKMREEGEKKREVAAKFHSMLSEIGSLLAQNSDKNAKLRDDNLDMSMRLKSVCDQFEKKEQHVENLAKQMQLEMQLADAKLAKAKMEMDIEKETLQKEKQQLLIELAEYKRKVCEMKASELALREQITMYSEKYEEFHKALLQSNSAIGDFKAEMERMTKHIRRLEKETATWKSRYDAAQRTLAEVTEGKIRSDEALGLSLRRLTALQGLCRGLQDQCRQLRGEKKGEPLSEEDYQKLEAQIKEATTDSPKSPVPSTDLCKISNEDPCIKNDNELLTNSTSSANSSEAPASSCSGFDEEEHEANNEVGTSENISREMESNNTTVIEETSTISHEANCVEEKENRLSEGSIEEDSSSKSIEEKPINGIDVENGDTQNDLPKLISCDSSLPECTKDEFAIENPENNNSSLTLPIKTLDSDITVGNNVPISLHITENGAPKEPLSEKHLTDEVIKTVTDDSGDNINILREDIPHEKVSNQLNGEVSLHNLNNSCDEINIENSSIIQEVNPDKTISSPEDASQSKSKKKRKMKK</sequence>
<dbReference type="InterPro" id="IPR026183">
    <property type="entry name" value="Taxilin_fam"/>
</dbReference>
<evidence type="ECO:0000313" key="5">
    <source>
        <dbReference type="Proteomes" id="UP001152798"/>
    </source>
</evidence>
<feature type="coiled-coil region" evidence="2">
    <location>
        <begin position="177"/>
        <end position="236"/>
    </location>
</feature>
<feature type="compositionally biased region" description="Low complexity" evidence="3">
    <location>
        <begin position="403"/>
        <end position="418"/>
    </location>
</feature>
<feature type="coiled-coil region" evidence="2">
    <location>
        <begin position="272"/>
        <end position="306"/>
    </location>
</feature>
<dbReference type="Pfam" id="PF09728">
    <property type="entry name" value="Taxilin"/>
    <property type="match status" value="1"/>
</dbReference>
<evidence type="ECO:0000256" key="1">
    <source>
        <dbReference type="ARBA" id="ARBA00009550"/>
    </source>
</evidence>
<comment type="similarity">
    <text evidence="1">Belongs to the taxilin family.</text>
</comment>
<feature type="region of interest" description="Disordered" evidence="3">
    <location>
        <begin position="628"/>
        <end position="654"/>
    </location>
</feature>
<feature type="region of interest" description="Disordered" evidence="3">
    <location>
        <begin position="457"/>
        <end position="483"/>
    </location>
</feature>
<reference evidence="4" key="1">
    <citation type="submission" date="2022-01" db="EMBL/GenBank/DDBJ databases">
        <authorList>
            <person name="King R."/>
        </authorList>
    </citation>
    <scope>NUCLEOTIDE SEQUENCE</scope>
</reference>
<keyword evidence="5" id="KW-1185">Reference proteome</keyword>